<sequence>MLRFRAFRTVQWLMESLPRRLAYALAIVIARFAFVFARRARRTLQANLRAALPEVTERELRLIVWNNFRNHSKAYADLMRLPSARVEDLRPLLHVDGLEHLETARAYGRGVLVVSAHMGSWEVAAAIWSSTIAPVSLFAEELEPRELYEWYRRTRARLGISVLPLNRTGLKQVVRALESEEMVVTAIDRDILGTGIVVDFFGRPAHIPEGPAAIALRKGTPLLPVCVYRLPDDTYQAVGYPPIVAEATGDRDQDVRQVMQKLVAHLEEIIRAHPDQWHMPHAVWESANYARGATVNVTS</sequence>
<dbReference type="Pfam" id="PF03279">
    <property type="entry name" value="Lip_A_acyltrans"/>
    <property type="match status" value="1"/>
</dbReference>
<comment type="subcellular location">
    <subcellularLocation>
        <location evidence="1">Cell inner membrane</location>
    </subcellularLocation>
</comment>
<dbReference type="PANTHER" id="PTHR30606:SF10">
    <property type="entry name" value="PHOSPHATIDYLINOSITOL MANNOSIDE ACYLTRANSFERASE"/>
    <property type="match status" value="1"/>
</dbReference>
<dbReference type="Proteomes" id="UP000612893">
    <property type="component" value="Unassembled WGS sequence"/>
</dbReference>
<evidence type="ECO:0000256" key="6">
    <source>
        <dbReference type="ARBA" id="ARBA00023315"/>
    </source>
</evidence>
<evidence type="ECO:0000256" key="4">
    <source>
        <dbReference type="ARBA" id="ARBA00022679"/>
    </source>
</evidence>
<dbReference type="AlphaFoldDB" id="A0A934KD32"/>
<keyword evidence="7" id="KW-0812">Transmembrane</keyword>
<name>A0A934KD32_9BACT</name>
<dbReference type="CDD" id="cd07984">
    <property type="entry name" value="LPLAT_LABLAT-like"/>
    <property type="match status" value="1"/>
</dbReference>
<proteinExistence type="predicted"/>
<keyword evidence="9" id="KW-1185">Reference proteome</keyword>
<dbReference type="GO" id="GO:0009247">
    <property type="term" value="P:glycolipid biosynthetic process"/>
    <property type="evidence" value="ECO:0007669"/>
    <property type="project" value="UniProtKB-ARBA"/>
</dbReference>
<evidence type="ECO:0008006" key="10">
    <source>
        <dbReference type="Google" id="ProtNLM"/>
    </source>
</evidence>
<evidence type="ECO:0000313" key="9">
    <source>
        <dbReference type="Proteomes" id="UP000612893"/>
    </source>
</evidence>
<dbReference type="GO" id="GO:0005886">
    <property type="term" value="C:plasma membrane"/>
    <property type="evidence" value="ECO:0007669"/>
    <property type="project" value="UniProtKB-SubCell"/>
</dbReference>
<evidence type="ECO:0000256" key="1">
    <source>
        <dbReference type="ARBA" id="ARBA00004533"/>
    </source>
</evidence>
<keyword evidence="2" id="KW-1003">Cell membrane</keyword>
<keyword evidence="5 7" id="KW-0472">Membrane</keyword>
<protein>
    <recommendedName>
        <fullName evidence="10">Lysophospholipid acyltransferase family protein</fullName>
    </recommendedName>
</protein>
<dbReference type="RefSeq" id="WP_338203961.1">
    <property type="nucleotide sequence ID" value="NZ_JAEKNR010000195.1"/>
</dbReference>
<keyword evidence="4" id="KW-0808">Transferase</keyword>
<evidence type="ECO:0000256" key="3">
    <source>
        <dbReference type="ARBA" id="ARBA00022519"/>
    </source>
</evidence>
<gene>
    <name evidence="8" type="ORF">JF922_19365</name>
</gene>
<dbReference type="InterPro" id="IPR004960">
    <property type="entry name" value="LipA_acyltrans"/>
</dbReference>
<accession>A0A934KD32</accession>
<evidence type="ECO:0000256" key="5">
    <source>
        <dbReference type="ARBA" id="ARBA00023136"/>
    </source>
</evidence>
<evidence type="ECO:0000313" key="8">
    <source>
        <dbReference type="EMBL" id="MBJ7600218.1"/>
    </source>
</evidence>
<evidence type="ECO:0000256" key="7">
    <source>
        <dbReference type="SAM" id="Phobius"/>
    </source>
</evidence>
<dbReference type="GO" id="GO:0016746">
    <property type="term" value="F:acyltransferase activity"/>
    <property type="evidence" value="ECO:0007669"/>
    <property type="project" value="UniProtKB-KW"/>
</dbReference>
<keyword evidence="6" id="KW-0012">Acyltransferase</keyword>
<organism evidence="8 9">
    <name type="scientific">Candidatus Nephthysia bennettiae</name>
    <dbReference type="NCBI Taxonomy" id="3127016"/>
    <lineage>
        <taxon>Bacteria</taxon>
        <taxon>Bacillati</taxon>
        <taxon>Candidatus Dormiibacterota</taxon>
        <taxon>Candidatus Dormibacteria</taxon>
        <taxon>Candidatus Dormibacterales</taxon>
        <taxon>Candidatus Dormibacteraceae</taxon>
        <taxon>Candidatus Nephthysia</taxon>
    </lineage>
</organism>
<feature type="transmembrane region" description="Helical" evidence="7">
    <location>
        <begin position="20"/>
        <end position="37"/>
    </location>
</feature>
<evidence type="ECO:0000256" key="2">
    <source>
        <dbReference type="ARBA" id="ARBA00022475"/>
    </source>
</evidence>
<keyword evidence="3" id="KW-0997">Cell inner membrane</keyword>
<reference evidence="8" key="1">
    <citation type="submission" date="2020-10" db="EMBL/GenBank/DDBJ databases">
        <title>Ca. Dormibacterota MAGs.</title>
        <authorList>
            <person name="Montgomery K."/>
        </authorList>
    </citation>
    <scope>NUCLEOTIDE SEQUENCE [LARGE SCALE GENOMIC DNA]</scope>
    <source>
        <strain evidence="8">SC8812_S17_10</strain>
    </source>
</reference>
<keyword evidence="7" id="KW-1133">Transmembrane helix</keyword>
<dbReference type="EMBL" id="JAEKNR010000195">
    <property type="protein sequence ID" value="MBJ7600218.1"/>
    <property type="molecule type" value="Genomic_DNA"/>
</dbReference>
<comment type="caution">
    <text evidence="8">The sequence shown here is derived from an EMBL/GenBank/DDBJ whole genome shotgun (WGS) entry which is preliminary data.</text>
</comment>
<dbReference type="PANTHER" id="PTHR30606">
    <property type="entry name" value="LIPID A BIOSYNTHESIS LAUROYL ACYLTRANSFERASE"/>
    <property type="match status" value="1"/>
</dbReference>